<keyword evidence="1" id="KW-0175">Coiled coil</keyword>
<sequence length="122" mass="14051">MTSRETSVLQAFRRDHMCAHALVCRRPERSHSKISTFANVYLHGGSSGDSLATSLLAWFFCDRRRTRISLKQEDLTAAALREQSDLLIRLRESRKEEEKERQKILSAKRGKIITVDVSGRNY</sequence>
<reference evidence="2 3" key="1">
    <citation type="journal article" date="2014" name="Curr. Biol.">
        <title>The genome of the clonal raider ant Cerapachys biroi.</title>
        <authorList>
            <person name="Oxley P.R."/>
            <person name="Ji L."/>
            <person name="Fetter-Pruneda I."/>
            <person name="McKenzie S.K."/>
            <person name="Li C."/>
            <person name="Hu H."/>
            <person name="Zhang G."/>
            <person name="Kronauer D.J."/>
        </authorList>
    </citation>
    <scope>NUCLEOTIDE SEQUENCE [LARGE SCALE GENOMIC DNA]</scope>
</reference>
<name>A0A026WR68_OOCBI</name>
<evidence type="ECO:0000313" key="3">
    <source>
        <dbReference type="Proteomes" id="UP000053097"/>
    </source>
</evidence>
<protein>
    <submittedName>
        <fullName evidence="2">Uncharacterized protein</fullName>
    </submittedName>
</protein>
<proteinExistence type="predicted"/>
<accession>A0A026WR68</accession>
<feature type="coiled-coil region" evidence="1">
    <location>
        <begin position="80"/>
        <end position="107"/>
    </location>
</feature>
<dbReference type="AlphaFoldDB" id="A0A026WR68"/>
<keyword evidence="3" id="KW-1185">Reference proteome</keyword>
<evidence type="ECO:0000313" key="2">
    <source>
        <dbReference type="EMBL" id="EZA58530.1"/>
    </source>
</evidence>
<dbReference type="Proteomes" id="UP000053097">
    <property type="component" value="Unassembled WGS sequence"/>
</dbReference>
<gene>
    <name evidence="2" type="ORF">X777_14692</name>
</gene>
<organism evidence="2 3">
    <name type="scientific">Ooceraea biroi</name>
    <name type="common">Clonal raider ant</name>
    <name type="synonym">Cerapachys biroi</name>
    <dbReference type="NCBI Taxonomy" id="2015173"/>
    <lineage>
        <taxon>Eukaryota</taxon>
        <taxon>Metazoa</taxon>
        <taxon>Ecdysozoa</taxon>
        <taxon>Arthropoda</taxon>
        <taxon>Hexapoda</taxon>
        <taxon>Insecta</taxon>
        <taxon>Pterygota</taxon>
        <taxon>Neoptera</taxon>
        <taxon>Endopterygota</taxon>
        <taxon>Hymenoptera</taxon>
        <taxon>Apocrita</taxon>
        <taxon>Aculeata</taxon>
        <taxon>Formicoidea</taxon>
        <taxon>Formicidae</taxon>
        <taxon>Dorylinae</taxon>
        <taxon>Ooceraea</taxon>
    </lineage>
</organism>
<dbReference type="EMBL" id="KK107119">
    <property type="protein sequence ID" value="EZA58530.1"/>
    <property type="molecule type" value="Genomic_DNA"/>
</dbReference>
<evidence type="ECO:0000256" key="1">
    <source>
        <dbReference type="SAM" id="Coils"/>
    </source>
</evidence>